<dbReference type="AlphaFoldDB" id="A0A5J5IGB3"/>
<keyword evidence="2" id="KW-1185">Reference proteome</keyword>
<dbReference type="RefSeq" id="WP_150414653.1">
    <property type="nucleotide sequence ID" value="NZ_VYQF01000002.1"/>
</dbReference>
<gene>
    <name evidence="1" type="ORF">FW778_10455</name>
</gene>
<evidence type="ECO:0000313" key="1">
    <source>
        <dbReference type="EMBL" id="KAA9039244.1"/>
    </source>
</evidence>
<name>A0A5J5IGB3_9BACT</name>
<evidence type="ECO:0000313" key="2">
    <source>
        <dbReference type="Proteomes" id="UP000326903"/>
    </source>
</evidence>
<dbReference type="EMBL" id="VYQF01000002">
    <property type="protein sequence ID" value="KAA9039244.1"/>
    <property type="molecule type" value="Genomic_DNA"/>
</dbReference>
<dbReference type="Proteomes" id="UP000326903">
    <property type="component" value="Unassembled WGS sequence"/>
</dbReference>
<accession>A0A5J5IGB3</accession>
<organism evidence="1 2">
    <name type="scientific">Ginsengibacter hankyongi</name>
    <dbReference type="NCBI Taxonomy" id="2607284"/>
    <lineage>
        <taxon>Bacteria</taxon>
        <taxon>Pseudomonadati</taxon>
        <taxon>Bacteroidota</taxon>
        <taxon>Chitinophagia</taxon>
        <taxon>Chitinophagales</taxon>
        <taxon>Chitinophagaceae</taxon>
        <taxon>Ginsengibacter</taxon>
    </lineage>
</organism>
<comment type="caution">
    <text evidence="1">The sequence shown here is derived from an EMBL/GenBank/DDBJ whole genome shotgun (WGS) entry which is preliminary data.</text>
</comment>
<sequence>MKLSMRQPTKRMIAKLRECHEKELASGEKVPCLPDEMKSSLAGLYKRGLIETRMEIINNKKQLCLYVSEAGKNLIKQLENSTPAPNK</sequence>
<proteinExistence type="predicted"/>
<reference evidence="1 2" key="1">
    <citation type="submission" date="2019-09" db="EMBL/GenBank/DDBJ databases">
        <title>Draft genome sequence of Ginsengibacter sp. BR5-29.</title>
        <authorList>
            <person name="Im W.-T."/>
        </authorList>
    </citation>
    <scope>NUCLEOTIDE SEQUENCE [LARGE SCALE GENOMIC DNA]</scope>
    <source>
        <strain evidence="1 2">BR5-29</strain>
    </source>
</reference>
<protein>
    <submittedName>
        <fullName evidence="1">Uncharacterized protein</fullName>
    </submittedName>
</protein>